<dbReference type="GO" id="GO:0005886">
    <property type="term" value="C:plasma membrane"/>
    <property type="evidence" value="ECO:0007669"/>
    <property type="project" value="UniProtKB-SubCell"/>
</dbReference>
<accession>A0A8C0UJ19</accession>
<evidence type="ECO:0000259" key="2">
    <source>
        <dbReference type="PROSITE" id="PS50041"/>
    </source>
</evidence>
<proteinExistence type="predicted"/>
<dbReference type="Pfam" id="PF00059">
    <property type="entry name" value="Lectin_C"/>
    <property type="match status" value="1"/>
</dbReference>
<evidence type="ECO:0000313" key="3">
    <source>
        <dbReference type="Ensembl" id="ENSCCEP00000010379.1"/>
    </source>
</evidence>
<dbReference type="PROSITE" id="PS50041">
    <property type="entry name" value="C_TYPE_LECTIN_2"/>
    <property type="match status" value="1"/>
</dbReference>
<protein>
    <recommendedName>
        <fullName evidence="2">C-type lectin domain-containing protein</fullName>
    </recommendedName>
</protein>
<dbReference type="SUPFAM" id="SSF56436">
    <property type="entry name" value="C-type lectin-like"/>
    <property type="match status" value="1"/>
</dbReference>
<dbReference type="InterPro" id="IPR016187">
    <property type="entry name" value="CTDL_fold"/>
</dbReference>
<sequence>MFSKLQEMVTLISLKSCPCSPVTGACSPGWVAFQSSCYRMSEESKPWKVAQQTCQTSSPGAHLLDIGSEEEHGFVLSYLQKISRIIMLWTGLNDLKPWKTYCY</sequence>
<evidence type="ECO:0000256" key="1">
    <source>
        <dbReference type="ARBA" id="ARBA00004401"/>
    </source>
</evidence>
<dbReference type="Proteomes" id="UP000694410">
    <property type="component" value="Unplaced"/>
</dbReference>
<comment type="subcellular location">
    <subcellularLocation>
        <location evidence="1">Cell membrane</location>
        <topology evidence="1">Single-pass type II membrane protein</topology>
    </subcellularLocation>
</comment>
<evidence type="ECO:0000313" key="4">
    <source>
        <dbReference type="Proteomes" id="UP000694410"/>
    </source>
</evidence>
<dbReference type="PANTHER" id="PTHR45710">
    <property type="entry name" value="C-TYPE LECTIN DOMAIN-CONTAINING PROTEIN 180"/>
    <property type="match status" value="1"/>
</dbReference>
<dbReference type="InterPro" id="IPR016186">
    <property type="entry name" value="C-type_lectin-like/link_sf"/>
</dbReference>
<keyword evidence="4" id="KW-1185">Reference proteome</keyword>
<dbReference type="Gene3D" id="3.10.100.10">
    <property type="entry name" value="Mannose-Binding Protein A, subunit A"/>
    <property type="match status" value="1"/>
</dbReference>
<name>A0A8C0UJ19_CYACU</name>
<reference evidence="3" key="2">
    <citation type="submission" date="2025-09" db="UniProtKB">
        <authorList>
            <consortium name="Ensembl"/>
        </authorList>
    </citation>
    <scope>IDENTIFICATION</scope>
</reference>
<reference evidence="3" key="1">
    <citation type="submission" date="2025-08" db="UniProtKB">
        <authorList>
            <consortium name="Ensembl"/>
        </authorList>
    </citation>
    <scope>IDENTIFICATION</scope>
</reference>
<feature type="domain" description="C-type lectin" evidence="2">
    <location>
        <begin position="33"/>
        <end position="98"/>
    </location>
</feature>
<dbReference type="InterPro" id="IPR050828">
    <property type="entry name" value="C-type_lectin/matrix_domain"/>
</dbReference>
<dbReference type="PROSITE" id="PS51257">
    <property type="entry name" value="PROKAR_LIPOPROTEIN"/>
    <property type="match status" value="1"/>
</dbReference>
<dbReference type="InterPro" id="IPR001304">
    <property type="entry name" value="C-type_lectin-like"/>
</dbReference>
<dbReference type="AlphaFoldDB" id="A0A8C0UJ19"/>
<organism evidence="3 4">
    <name type="scientific">Cyanistes caeruleus</name>
    <name type="common">Eurasian blue tit</name>
    <name type="synonym">Parus caeruleus</name>
    <dbReference type="NCBI Taxonomy" id="156563"/>
    <lineage>
        <taxon>Eukaryota</taxon>
        <taxon>Metazoa</taxon>
        <taxon>Chordata</taxon>
        <taxon>Craniata</taxon>
        <taxon>Vertebrata</taxon>
        <taxon>Euteleostomi</taxon>
        <taxon>Archelosauria</taxon>
        <taxon>Archosauria</taxon>
        <taxon>Dinosauria</taxon>
        <taxon>Saurischia</taxon>
        <taxon>Theropoda</taxon>
        <taxon>Coelurosauria</taxon>
        <taxon>Aves</taxon>
        <taxon>Neognathae</taxon>
        <taxon>Neoaves</taxon>
        <taxon>Telluraves</taxon>
        <taxon>Australaves</taxon>
        <taxon>Passeriformes</taxon>
        <taxon>Paridae</taxon>
        <taxon>Cyanistes</taxon>
    </lineage>
</organism>
<dbReference type="PANTHER" id="PTHR45710:SF26">
    <property type="entry name" value="RH26557P"/>
    <property type="match status" value="1"/>
</dbReference>
<dbReference type="Ensembl" id="ENSCCET00000016344.1">
    <property type="protein sequence ID" value="ENSCCEP00000010379.1"/>
    <property type="gene ID" value="ENSCCEG00000010337.1"/>
</dbReference>